<reference evidence="2 3" key="1">
    <citation type="submission" date="2013-05" db="EMBL/GenBank/DDBJ databases">
        <title>Drechslerella stenobrocha genome reveals carnivorous origination and mechanical trapping mechanism of predatory fungi.</title>
        <authorList>
            <person name="Liu X."/>
            <person name="Zhang W."/>
            <person name="Liu K."/>
        </authorList>
    </citation>
    <scope>NUCLEOTIDE SEQUENCE [LARGE SCALE GENOMIC DNA]</scope>
    <source>
        <strain evidence="2 3">248</strain>
    </source>
</reference>
<evidence type="ECO:0000313" key="3">
    <source>
        <dbReference type="Proteomes" id="UP000024837"/>
    </source>
</evidence>
<keyword evidence="3" id="KW-1185">Reference proteome</keyword>
<feature type="region of interest" description="Disordered" evidence="1">
    <location>
        <begin position="132"/>
        <end position="166"/>
    </location>
</feature>
<proteinExistence type="predicted"/>
<name>W7HLQ8_9PEZI</name>
<dbReference type="OrthoDB" id="5366687at2759"/>
<dbReference type="EMBL" id="KI966433">
    <property type="protein sequence ID" value="EWC44936.1"/>
    <property type="molecule type" value="Genomic_DNA"/>
</dbReference>
<protein>
    <submittedName>
        <fullName evidence="2">Uncharacterized protein</fullName>
    </submittedName>
</protein>
<gene>
    <name evidence="2" type="ORF">DRE_00995</name>
</gene>
<sequence length="267" mass="29842">MLSSTIIYRLGQSLADIQALKGALAQSPSGSTYRNFVLPELYEVLQREEVAQLFEFGDPDRRCISERLKFCEAVLEIAYWDVDSGGNSRLARWVERSLGAIIETNPDKIQALALLGRSWLLKSQQYLSRISDDGSNSSSSGGSFPFTNTDWTNADEDRDVAEQDRRRQEGVYVDARTCLMPAVDFLGRAVDVMEVTGRIGGRGGAIYVLQAEANMSFGNVAVSSEAQFYFRTAVEALKKASLIDGFILPGHLERYLRSFEFVLYDRM</sequence>
<accession>W7HLQ8</accession>
<feature type="compositionally biased region" description="Low complexity" evidence="1">
    <location>
        <begin position="133"/>
        <end position="143"/>
    </location>
</feature>
<evidence type="ECO:0000256" key="1">
    <source>
        <dbReference type="SAM" id="MobiDB-lite"/>
    </source>
</evidence>
<dbReference type="HOGENOM" id="CLU_1042161_0_0_1"/>
<evidence type="ECO:0000313" key="2">
    <source>
        <dbReference type="EMBL" id="EWC44936.1"/>
    </source>
</evidence>
<organism evidence="2 3">
    <name type="scientific">Drechslerella stenobrocha 248</name>
    <dbReference type="NCBI Taxonomy" id="1043628"/>
    <lineage>
        <taxon>Eukaryota</taxon>
        <taxon>Fungi</taxon>
        <taxon>Dikarya</taxon>
        <taxon>Ascomycota</taxon>
        <taxon>Pezizomycotina</taxon>
        <taxon>Orbiliomycetes</taxon>
        <taxon>Orbiliales</taxon>
        <taxon>Orbiliaceae</taxon>
        <taxon>Drechslerella</taxon>
    </lineage>
</organism>
<dbReference type="AlphaFoldDB" id="W7HLQ8"/>
<dbReference type="Proteomes" id="UP000024837">
    <property type="component" value="Unassembled WGS sequence"/>
</dbReference>